<dbReference type="Pfam" id="PF12697">
    <property type="entry name" value="Abhydrolase_6"/>
    <property type="match status" value="1"/>
</dbReference>
<keyword evidence="2" id="KW-0378">Hydrolase</keyword>
<protein>
    <submittedName>
        <fullName evidence="2">Putative Haloalkane dehalogenase 2</fullName>
        <ecNumber evidence="2">3.8.1.5</ecNumber>
    </submittedName>
</protein>
<dbReference type="PRINTS" id="PR00111">
    <property type="entry name" value="ABHYDROLASE"/>
</dbReference>
<dbReference type="EC" id="3.8.1.5" evidence="2"/>
<feature type="domain" description="AB hydrolase-1" evidence="1">
    <location>
        <begin position="52"/>
        <end position="298"/>
    </location>
</feature>
<sequence>MTEVKMNQAEMNEAQGIGAGVANAVGQGVEECWMDIDGARMRYLRTGSGPALILLHGLLGYSYSWRYAMPALAPYRTVYAPDMLGAGFSDRPKGIDHSMRGTALRVLRFARNLGLESFDLLGTSRGGPVAMAAAAECVDGGKLRVRRLVLVCPVNPYSPHGRWLAPLAGTRAGAAVVRVVLKRVPALYPYWHGRMFGDRSKIPPGSLEGYKAPLARPGLFEHALSIVRTWTADLRELEALLPKLAQIPTLLMWGSKDPAVYASSMEPLARHFAKVQTVVFPGVGHLPYEECQEEFNRALIEFLTSRTGLV</sequence>
<dbReference type="PANTHER" id="PTHR46438">
    <property type="entry name" value="ALPHA/BETA-HYDROLASES SUPERFAMILY PROTEIN"/>
    <property type="match status" value="1"/>
</dbReference>
<dbReference type="EMBL" id="OMOD01000119">
    <property type="protein sequence ID" value="SPF39319.1"/>
    <property type="molecule type" value="Genomic_DNA"/>
</dbReference>
<reference evidence="3" key="1">
    <citation type="submission" date="2018-02" db="EMBL/GenBank/DDBJ databases">
        <authorList>
            <person name="Hausmann B."/>
        </authorList>
    </citation>
    <scope>NUCLEOTIDE SEQUENCE [LARGE SCALE GENOMIC DNA]</scope>
    <source>
        <strain evidence="3">Peat soil MAG SbA1</strain>
    </source>
</reference>
<dbReference type="InterPro" id="IPR029058">
    <property type="entry name" value="AB_hydrolase_fold"/>
</dbReference>
<evidence type="ECO:0000313" key="2">
    <source>
        <dbReference type="EMBL" id="SPF39319.1"/>
    </source>
</evidence>
<name>A0A2U3KI17_9BACT</name>
<evidence type="ECO:0000313" key="3">
    <source>
        <dbReference type="Proteomes" id="UP000238701"/>
    </source>
</evidence>
<gene>
    <name evidence="2" type="ORF">SBA1_270034</name>
</gene>
<proteinExistence type="predicted"/>
<organism evidence="2 3">
    <name type="scientific">Candidatus Sulfotelmatobacter kueseliae</name>
    <dbReference type="NCBI Taxonomy" id="2042962"/>
    <lineage>
        <taxon>Bacteria</taxon>
        <taxon>Pseudomonadati</taxon>
        <taxon>Acidobacteriota</taxon>
        <taxon>Terriglobia</taxon>
        <taxon>Terriglobales</taxon>
        <taxon>Candidatus Korobacteraceae</taxon>
        <taxon>Candidatus Sulfotelmatobacter</taxon>
    </lineage>
</organism>
<dbReference type="Proteomes" id="UP000238701">
    <property type="component" value="Unassembled WGS sequence"/>
</dbReference>
<accession>A0A2U3KI17</accession>
<dbReference type="AlphaFoldDB" id="A0A2U3KI17"/>
<dbReference type="SUPFAM" id="SSF53474">
    <property type="entry name" value="alpha/beta-Hydrolases"/>
    <property type="match status" value="1"/>
</dbReference>
<evidence type="ECO:0000259" key="1">
    <source>
        <dbReference type="Pfam" id="PF12697"/>
    </source>
</evidence>
<dbReference type="InterPro" id="IPR000073">
    <property type="entry name" value="AB_hydrolase_1"/>
</dbReference>
<dbReference type="OrthoDB" id="9808398at2"/>
<dbReference type="Gene3D" id="3.40.50.1820">
    <property type="entry name" value="alpha/beta hydrolase"/>
    <property type="match status" value="1"/>
</dbReference>
<dbReference type="GO" id="GO:0018786">
    <property type="term" value="F:haloalkane dehalogenase activity"/>
    <property type="evidence" value="ECO:0007669"/>
    <property type="project" value="UniProtKB-EC"/>
</dbReference>